<evidence type="ECO:0000256" key="1">
    <source>
        <dbReference type="SAM" id="Phobius"/>
    </source>
</evidence>
<organism evidence="2 3">
    <name type="scientific">Cystoisospora suis</name>
    <dbReference type="NCBI Taxonomy" id="483139"/>
    <lineage>
        <taxon>Eukaryota</taxon>
        <taxon>Sar</taxon>
        <taxon>Alveolata</taxon>
        <taxon>Apicomplexa</taxon>
        <taxon>Conoidasida</taxon>
        <taxon>Coccidia</taxon>
        <taxon>Eucoccidiorida</taxon>
        <taxon>Eimeriorina</taxon>
        <taxon>Sarcocystidae</taxon>
        <taxon>Cystoisospora</taxon>
    </lineage>
</organism>
<keyword evidence="1" id="KW-0472">Membrane</keyword>
<keyword evidence="1" id="KW-0812">Transmembrane</keyword>
<feature type="non-terminal residue" evidence="2">
    <location>
        <position position="80"/>
    </location>
</feature>
<gene>
    <name evidence="2" type="ORF">CSUI_005775</name>
</gene>
<reference evidence="2 3" key="1">
    <citation type="journal article" date="2017" name="Int. J. Parasitol.">
        <title>The genome of the protozoan parasite Cystoisospora suis and a reverse vaccinology approach to identify vaccine candidates.</title>
        <authorList>
            <person name="Palmieri N."/>
            <person name="Shrestha A."/>
            <person name="Ruttkowski B."/>
            <person name="Beck T."/>
            <person name="Vogl C."/>
            <person name="Tomley F."/>
            <person name="Blake D.P."/>
            <person name="Joachim A."/>
        </authorList>
    </citation>
    <scope>NUCLEOTIDE SEQUENCE [LARGE SCALE GENOMIC DNA]</scope>
    <source>
        <strain evidence="2 3">Wien I</strain>
    </source>
</reference>
<accession>A0A2C6K441</accession>
<feature type="transmembrane region" description="Helical" evidence="1">
    <location>
        <begin position="63"/>
        <end position="79"/>
    </location>
</feature>
<feature type="transmembrane region" description="Helical" evidence="1">
    <location>
        <begin position="39"/>
        <end position="57"/>
    </location>
</feature>
<keyword evidence="3" id="KW-1185">Reference proteome</keyword>
<proteinExistence type="predicted"/>
<dbReference type="AlphaFoldDB" id="A0A2C6K441"/>
<dbReference type="RefSeq" id="XP_067922079.1">
    <property type="nucleotide sequence ID" value="XM_068065945.1"/>
</dbReference>
<dbReference type="GeneID" id="94429156"/>
<dbReference type="Proteomes" id="UP000221165">
    <property type="component" value="Unassembled WGS sequence"/>
</dbReference>
<evidence type="ECO:0008006" key="4">
    <source>
        <dbReference type="Google" id="ProtNLM"/>
    </source>
</evidence>
<evidence type="ECO:0000313" key="2">
    <source>
        <dbReference type="EMBL" id="PHJ20391.1"/>
    </source>
</evidence>
<protein>
    <recommendedName>
        <fullName evidence="4">Transmembrane protein</fullName>
    </recommendedName>
</protein>
<keyword evidence="1" id="KW-1133">Transmembrane helix</keyword>
<evidence type="ECO:0000313" key="3">
    <source>
        <dbReference type="Proteomes" id="UP000221165"/>
    </source>
</evidence>
<dbReference type="EMBL" id="MIGC01002798">
    <property type="protein sequence ID" value="PHJ20391.1"/>
    <property type="molecule type" value="Genomic_DNA"/>
</dbReference>
<comment type="caution">
    <text evidence="2">The sequence shown here is derived from an EMBL/GenBank/DDBJ whole genome shotgun (WGS) entry which is preliminary data.</text>
</comment>
<sequence>CIPVFIHKGSSLHLSTPLAPSPRSPSIPLQRRLRCMAEFIYLSMYGFLCTYVCVPLYLSPTLVSMISTMLSLSIFLLSLY</sequence>
<feature type="non-terminal residue" evidence="2">
    <location>
        <position position="1"/>
    </location>
</feature>
<name>A0A2C6K441_9APIC</name>
<dbReference type="VEuPathDB" id="ToxoDB:CSUI_005775"/>